<feature type="active site" description="Nucleophile" evidence="4">
    <location>
        <position position="430"/>
    </location>
</feature>
<keyword evidence="3 4" id="KW-0949">S-adenosyl-L-methionine</keyword>
<dbReference type="PROSITE" id="PS50926">
    <property type="entry name" value="TRAM"/>
    <property type="match status" value="1"/>
</dbReference>
<organism evidence="7 8">
    <name type="scientific">Candidatus Merdimorpha stercoravium</name>
    <dbReference type="NCBI Taxonomy" id="2840863"/>
    <lineage>
        <taxon>Bacteria</taxon>
        <taxon>Pseudomonadati</taxon>
        <taxon>Bacteroidota</taxon>
        <taxon>Flavobacteriia</taxon>
        <taxon>Flavobacteriales</taxon>
        <taxon>Candidatus Merdimorpha</taxon>
    </lineage>
</organism>
<evidence type="ECO:0000313" key="7">
    <source>
        <dbReference type="EMBL" id="HIT97988.1"/>
    </source>
</evidence>
<evidence type="ECO:0000259" key="6">
    <source>
        <dbReference type="PROSITE" id="PS50926"/>
    </source>
</evidence>
<evidence type="ECO:0000313" key="8">
    <source>
        <dbReference type="Proteomes" id="UP000824161"/>
    </source>
</evidence>
<dbReference type="Pfam" id="PF05958">
    <property type="entry name" value="tRNA_U5-meth_tr"/>
    <property type="match status" value="1"/>
</dbReference>
<evidence type="ECO:0000256" key="3">
    <source>
        <dbReference type="ARBA" id="ARBA00022691"/>
    </source>
</evidence>
<dbReference type="Proteomes" id="UP000824161">
    <property type="component" value="Unassembled WGS sequence"/>
</dbReference>
<dbReference type="NCBIfam" id="TIGR00479">
    <property type="entry name" value="rumA"/>
    <property type="match status" value="1"/>
</dbReference>
<evidence type="ECO:0000256" key="1">
    <source>
        <dbReference type="ARBA" id="ARBA00022603"/>
    </source>
</evidence>
<reference evidence="7" key="2">
    <citation type="journal article" date="2021" name="PeerJ">
        <title>Extensive microbial diversity within the chicken gut microbiome revealed by metagenomics and culture.</title>
        <authorList>
            <person name="Gilroy R."/>
            <person name="Ravi A."/>
            <person name="Getino M."/>
            <person name="Pursley I."/>
            <person name="Horton D.L."/>
            <person name="Alikhan N.F."/>
            <person name="Baker D."/>
            <person name="Gharbi K."/>
            <person name="Hall N."/>
            <person name="Watson M."/>
            <person name="Adriaenssens E.M."/>
            <person name="Foster-Nyarko E."/>
            <person name="Jarju S."/>
            <person name="Secka A."/>
            <person name="Antonio M."/>
            <person name="Oren A."/>
            <person name="Chaudhuri R.R."/>
            <person name="La Ragione R."/>
            <person name="Hildebrand F."/>
            <person name="Pallen M.J."/>
        </authorList>
    </citation>
    <scope>NUCLEOTIDE SEQUENCE</scope>
    <source>
        <strain evidence="7">1383</strain>
    </source>
</reference>
<dbReference type="SUPFAM" id="SSF50249">
    <property type="entry name" value="Nucleic acid-binding proteins"/>
    <property type="match status" value="1"/>
</dbReference>
<dbReference type="PROSITE" id="PS01231">
    <property type="entry name" value="TRMA_2"/>
    <property type="match status" value="1"/>
</dbReference>
<gene>
    <name evidence="7" type="primary">rlmD</name>
    <name evidence="7" type="ORF">IAC44_04030</name>
</gene>
<dbReference type="Gene3D" id="2.40.50.1070">
    <property type="match status" value="1"/>
</dbReference>
<dbReference type="Gene3D" id="2.40.50.140">
    <property type="entry name" value="Nucleic acid-binding proteins"/>
    <property type="match status" value="1"/>
</dbReference>
<dbReference type="CDD" id="cd02440">
    <property type="entry name" value="AdoMet_MTases"/>
    <property type="match status" value="1"/>
</dbReference>
<keyword evidence="2 4" id="KW-0808">Transferase</keyword>
<dbReference type="EC" id="2.1.1.190" evidence="7"/>
<comment type="similarity">
    <text evidence="4">Belongs to the class I-like SAM-binding methyltransferase superfamily. RNA M5U methyltransferase family.</text>
</comment>
<feature type="binding site" evidence="4">
    <location>
        <position position="304"/>
    </location>
    <ligand>
        <name>S-adenosyl-L-methionine</name>
        <dbReference type="ChEBI" id="CHEBI:59789"/>
    </ligand>
</feature>
<comment type="caution">
    <text evidence="7">The sequence shown here is derived from an EMBL/GenBank/DDBJ whole genome shotgun (WGS) entry which is preliminary data.</text>
</comment>
<dbReference type="InterPro" id="IPR002792">
    <property type="entry name" value="TRAM_dom"/>
</dbReference>
<dbReference type="InterPro" id="IPR029063">
    <property type="entry name" value="SAM-dependent_MTases_sf"/>
</dbReference>
<name>A0A9D1H9N6_9FLAO</name>
<dbReference type="Gene3D" id="3.40.50.150">
    <property type="entry name" value="Vaccinia Virus protein VP39"/>
    <property type="match status" value="1"/>
</dbReference>
<proteinExistence type="inferred from homology"/>
<dbReference type="InterPro" id="IPR030390">
    <property type="entry name" value="MeTrfase_TrmA_AS"/>
</dbReference>
<feature type="binding site" evidence="4">
    <location>
        <position position="333"/>
    </location>
    <ligand>
        <name>S-adenosyl-L-methionine</name>
        <dbReference type="ChEBI" id="CHEBI:59789"/>
    </ligand>
</feature>
<dbReference type="GO" id="GO:0070475">
    <property type="term" value="P:rRNA base methylation"/>
    <property type="evidence" value="ECO:0007669"/>
    <property type="project" value="TreeGrafter"/>
</dbReference>
<protein>
    <submittedName>
        <fullName evidence="7">23S rRNA (Uracil(1939)-C(5))-methyltransferase RlmD</fullName>
        <ecNumber evidence="7">2.1.1.190</ecNumber>
    </submittedName>
</protein>
<dbReference type="FunFam" id="3.40.50.150:FF:000009">
    <property type="entry name" value="23S rRNA (Uracil(1939)-C(5))-methyltransferase RlmD"/>
    <property type="match status" value="1"/>
</dbReference>
<dbReference type="PROSITE" id="PS01230">
    <property type="entry name" value="TRMA_1"/>
    <property type="match status" value="1"/>
</dbReference>
<feature type="binding site" evidence="4">
    <location>
        <position position="403"/>
    </location>
    <ligand>
        <name>S-adenosyl-L-methionine</name>
        <dbReference type="ChEBI" id="CHEBI:59789"/>
    </ligand>
</feature>
<feature type="active site" evidence="5">
    <location>
        <position position="430"/>
    </location>
</feature>
<evidence type="ECO:0000256" key="5">
    <source>
        <dbReference type="PROSITE-ProRule" id="PRU10015"/>
    </source>
</evidence>
<evidence type="ECO:0000256" key="2">
    <source>
        <dbReference type="ARBA" id="ARBA00022679"/>
    </source>
</evidence>
<dbReference type="InterPro" id="IPR030391">
    <property type="entry name" value="MeTrfase_TrmA_CS"/>
</dbReference>
<evidence type="ECO:0000256" key="4">
    <source>
        <dbReference type="PROSITE-ProRule" id="PRU01024"/>
    </source>
</evidence>
<dbReference type="Pfam" id="PF01938">
    <property type="entry name" value="TRAM"/>
    <property type="match status" value="1"/>
</dbReference>
<keyword evidence="1 4" id="KW-0489">Methyltransferase</keyword>
<feature type="domain" description="TRAM" evidence="6">
    <location>
        <begin position="3"/>
        <end position="64"/>
    </location>
</feature>
<dbReference type="PANTHER" id="PTHR11061:SF30">
    <property type="entry name" value="TRNA (URACIL(54)-C(5))-METHYLTRANSFERASE"/>
    <property type="match status" value="1"/>
</dbReference>
<dbReference type="InterPro" id="IPR010280">
    <property type="entry name" value="U5_MeTrfase_fam"/>
</dbReference>
<dbReference type="AlphaFoldDB" id="A0A9D1H9N6"/>
<reference evidence="7" key="1">
    <citation type="submission" date="2020-10" db="EMBL/GenBank/DDBJ databases">
        <authorList>
            <person name="Gilroy R."/>
        </authorList>
    </citation>
    <scope>NUCLEOTIDE SEQUENCE</scope>
    <source>
        <strain evidence="7">1383</strain>
    </source>
</reference>
<feature type="binding site" evidence="4">
    <location>
        <position position="354"/>
    </location>
    <ligand>
        <name>S-adenosyl-L-methionine</name>
        <dbReference type="ChEBI" id="CHEBI:59789"/>
    </ligand>
</feature>
<accession>A0A9D1H9N6</accession>
<dbReference type="PANTHER" id="PTHR11061">
    <property type="entry name" value="RNA M5U METHYLTRANSFERASE"/>
    <property type="match status" value="1"/>
</dbReference>
<sequence>MSRRHPKDLILYGLAVTDAAARGKAVAHAEDGRAVLIEGAVPGDTVDVRVTKKSSRYYEGRVERLLTLSEKRTEPPCPHFGVCGGCRWQNMQYRWQLHYKQQEVENNLRRIGGVELPPTSPILGCEHEYYYRNKLEFSFACRRWYTREELDAAGEISSPEPALGFHIQGRWDKVLDVRKCLLQPDPSNAIRHEIKRYALEKGLDFFDPRTNQGLLRTLMLRISQTTGEVMLLVQFGREDRPAREGLLDHLHERFPQITSLLYAVNEKVNDSVYDLDIRTYRGSDHITERMEDLVFRIGPKSFFQTNTPQALRLYRVVRDFAGLTGSESVYDLYTGTGTISQFVSRRAGKVVGVESVPEAIDAARENAARNGIDNCQYLVGDMKDVFDDAFVARYGRPDVVITDPPRDGMHKDVVAQLLRLAPPRIVYISCNPATQARDLALMDALYRVEKIQPVDMFPQTFHVENVVLLSRRETPRTGTPE</sequence>
<dbReference type="EMBL" id="DVLY01000094">
    <property type="protein sequence ID" value="HIT97988.1"/>
    <property type="molecule type" value="Genomic_DNA"/>
</dbReference>
<dbReference type="SUPFAM" id="SSF53335">
    <property type="entry name" value="S-adenosyl-L-methionine-dependent methyltransferases"/>
    <property type="match status" value="1"/>
</dbReference>
<dbReference type="GO" id="GO:0070041">
    <property type="term" value="F:rRNA (uridine-C5-)-methyltransferase activity"/>
    <property type="evidence" value="ECO:0007669"/>
    <property type="project" value="TreeGrafter"/>
</dbReference>
<dbReference type="InterPro" id="IPR012340">
    <property type="entry name" value="NA-bd_OB-fold"/>
</dbReference>
<dbReference type="PROSITE" id="PS51687">
    <property type="entry name" value="SAM_MT_RNA_M5U"/>
    <property type="match status" value="1"/>
</dbReference>